<sequence length="333" mass="37281">MKFENTSSHRMMIVTLAVIFTTNVMTELGFPENNKDWFATKFEILQEIVPDQIRDILKNTSEFETLFNQQLSRPNTQEIMSGFARENLELVCCDGVIQDRPKDPPGQRSVYIPPGDTFMESYRLSTFIRFPEHSPANPRRLASAGFFYTGYKDRVKCFSCGLCVHDWTISDDVRAARWHRDDCPLMKGEDCGNVEIGGGGLARLLQSTDRYQVYSRDLPTHSSTVKSAGNILQPRKTSPGNLRNRGDAVPSVLMTSCNGIASGVFNGLKGFASCLGVEAQMVERGNELIEVQVQNEEDDFEMNSLVAEGGYEFPGIQVQEPETDDESDSLDLT</sequence>
<dbReference type="EMBL" id="LR783335">
    <property type="protein sequence ID" value="CAB3225632.1"/>
    <property type="molecule type" value="mRNA"/>
</dbReference>
<dbReference type="PROSITE" id="PS50143">
    <property type="entry name" value="BIR_REPEAT_2"/>
    <property type="match status" value="1"/>
</dbReference>
<gene>
    <name evidence="2" type="primary">Birc3-005</name>
</gene>
<dbReference type="CDD" id="cd00022">
    <property type="entry name" value="BIR"/>
    <property type="match status" value="1"/>
</dbReference>
<dbReference type="Pfam" id="PF00653">
    <property type="entry name" value="BIR"/>
    <property type="match status" value="1"/>
</dbReference>
<accession>A0A6F9D723</accession>
<keyword evidence="1" id="KW-0732">Signal</keyword>
<dbReference type="SMART" id="SM00238">
    <property type="entry name" value="BIR"/>
    <property type="match status" value="1"/>
</dbReference>
<feature type="chain" id="PRO_5026008122" evidence="1">
    <location>
        <begin position="27"/>
        <end position="333"/>
    </location>
</feature>
<dbReference type="GO" id="GO:0051726">
    <property type="term" value="P:regulation of cell cycle"/>
    <property type="evidence" value="ECO:0007669"/>
    <property type="project" value="TreeGrafter"/>
</dbReference>
<name>A0A6F9D723_9ASCI</name>
<evidence type="ECO:0000313" key="2">
    <source>
        <dbReference type="EMBL" id="CAB3225632.1"/>
    </source>
</evidence>
<proteinExistence type="evidence at transcript level"/>
<dbReference type="InterPro" id="IPR050784">
    <property type="entry name" value="IAP"/>
</dbReference>
<dbReference type="InterPro" id="IPR001370">
    <property type="entry name" value="BIR_rpt"/>
</dbReference>
<dbReference type="AlphaFoldDB" id="A0A6F9D723"/>
<dbReference type="GO" id="GO:0061630">
    <property type="term" value="F:ubiquitin protein ligase activity"/>
    <property type="evidence" value="ECO:0007669"/>
    <property type="project" value="TreeGrafter"/>
</dbReference>
<dbReference type="PANTHER" id="PTHR10044">
    <property type="entry name" value="INHIBITOR OF APOPTOSIS"/>
    <property type="match status" value="1"/>
</dbReference>
<dbReference type="Gene3D" id="1.10.1170.10">
    <property type="entry name" value="Inhibitor Of Apoptosis Protein (2mihbC-IAP-1), Chain A"/>
    <property type="match status" value="1"/>
</dbReference>
<dbReference type="GO" id="GO:0031398">
    <property type="term" value="P:positive regulation of protein ubiquitination"/>
    <property type="evidence" value="ECO:0007669"/>
    <property type="project" value="TreeGrafter"/>
</dbReference>
<organism evidence="2">
    <name type="scientific">Phallusia mammillata</name>
    <dbReference type="NCBI Taxonomy" id="59560"/>
    <lineage>
        <taxon>Eukaryota</taxon>
        <taxon>Metazoa</taxon>
        <taxon>Chordata</taxon>
        <taxon>Tunicata</taxon>
        <taxon>Ascidiacea</taxon>
        <taxon>Phlebobranchia</taxon>
        <taxon>Ascidiidae</taxon>
        <taxon>Phallusia</taxon>
    </lineage>
</organism>
<evidence type="ECO:0000256" key="1">
    <source>
        <dbReference type="SAM" id="SignalP"/>
    </source>
</evidence>
<dbReference type="GO" id="GO:0005634">
    <property type="term" value="C:nucleus"/>
    <property type="evidence" value="ECO:0007669"/>
    <property type="project" value="TreeGrafter"/>
</dbReference>
<dbReference type="GO" id="GO:0043027">
    <property type="term" value="F:cysteine-type endopeptidase inhibitor activity involved in apoptotic process"/>
    <property type="evidence" value="ECO:0007669"/>
    <property type="project" value="TreeGrafter"/>
</dbReference>
<dbReference type="GO" id="GO:0043066">
    <property type="term" value="P:negative regulation of apoptotic process"/>
    <property type="evidence" value="ECO:0007669"/>
    <property type="project" value="TreeGrafter"/>
</dbReference>
<dbReference type="PANTHER" id="PTHR10044:SF139">
    <property type="entry name" value="DEATH-ASSOCIATED INHIBITOR OF APOPTOSIS 2"/>
    <property type="match status" value="1"/>
</dbReference>
<feature type="signal peptide" evidence="1">
    <location>
        <begin position="1"/>
        <end position="26"/>
    </location>
</feature>
<dbReference type="SUPFAM" id="SSF57924">
    <property type="entry name" value="Inhibitor of apoptosis (IAP) repeat"/>
    <property type="match status" value="1"/>
</dbReference>
<reference evidence="2" key="1">
    <citation type="submission" date="2020-04" db="EMBL/GenBank/DDBJ databases">
        <authorList>
            <person name="Neveu A P."/>
        </authorList>
    </citation>
    <scope>NUCLEOTIDE SEQUENCE</scope>
    <source>
        <tissue evidence="2">Whole embryo</tissue>
    </source>
</reference>
<dbReference type="GO" id="GO:0005737">
    <property type="term" value="C:cytoplasm"/>
    <property type="evidence" value="ECO:0007669"/>
    <property type="project" value="TreeGrafter"/>
</dbReference>
<protein>
    <submittedName>
        <fullName evidence="2">Baculoviral IAP repeat-containing protein 3-like</fullName>
    </submittedName>
</protein>